<sequence length="414" mass="48242">MKEIKVPDIDYQSEIKKCKTLEDVTGKNGLLQRLFKDVMQQLLEVEMEETIGREKYERNSQYYDDEEKNYRNGYSKKNVRSSFGNVELNIPRDRKAEFEPIAVKKYQTDCNEFDKKIISLYARGMSTRDIQAELNELYGVDVSPSMISNITDKVLSSAAEWQNRMLDEVYPIVYMDAIHFKVRDDHRIVSKAAYICLGIDMDGYKDILGIWIGEAEGAKFWLGVCNDLNNRGVKDICVACMDGLKGLPDAIKTVFPNVSIQSCIIHQIRNSMRYVPYKDRKAFVADLKKVYKAPTEEIALAQLDILKEKWNDKYSNVIDSWYINWDKLSTYFAFNEQIRKMIYTTNTLEGINRQIRKFTKTRTVFPTDDSLRKSLYLATEVIMQKWTSPISNWGLILSQFMIMFGDRLNKNEII</sequence>
<keyword evidence="3" id="KW-0233">DNA recombination</keyword>
<reference evidence="4" key="1">
    <citation type="submission" date="2019-08" db="EMBL/GenBank/DDBJ databases">
        <authorList>
            <person name="Kucharzyk K."/>
            <person name="Murdoch R.W."/>
            <person name="Higgins S."/>
            <person name="Loffler F."/>
        </authorList>
    </citation>
    <scope>NUCLEOTIDE SEQUENCE</scope>
</reference>
<dbReference type="PROSITE" id="PS01007">
    <property type="entry name" value="TRANSPOSASE_MUTATOR"/>
    <property type="match status" value="1"/>
</dbReference>
<dbReference type="PANTHER" id="PTHR33217">
    <property type="entry name" value="TRANSPOSASE FOR INSERTION SEQUENCE ELEMENT IS1081"/>
    <property type="match status" value="1"/>
</dbReference>
<gene>
    <name evidence="4" type="ORF">SDC9_113857</name>
</gene>
<dbReference type="PANTHER" id="PTHR33217:SF5">
    <property type="entry name" value="MUTATOR FAMILY TRANSPOSASE"/>
    <property type="match status" value="1"/>
</dbReference>
<keyword evidence="1" id="KW-0815">Transposition</keyword>
<evidence type="ECO:0000256" key="3">
    <source>
        <dbReference type="ARBA" id="ARBA00023172"/>
    </source>
</evidence>
<dbReference type="EMBL" id="VSSQ01021388">
    <property type="protein sequence ID" value="MPM66943.1"/>
    <property type="molecule type" value="Genomic_DNA"/>
</dbReference>
<accession>A0A645BUN2</accession>
<evidence type="ECO:0000313" key="4">
    <source>
        <dbReference type="EMBL" id="MPM66943.1"/>
    </source>
</evidence>
<dbReference type="GO" id="GO:0006313">
    <property type="term" value="P:DNA transposition"/>
    <property type="evidence" value="ECO:0007669"/>
    <property type="project" value="InterPro"/>
</dbReference>
<dbReference type="GO" id="GO:0003677">
    <property type="term" value="F:DNA binding"/>
    <property type="evidence" value="ECO:0007669"/>
    <property type="project" value="UniProtKB-KW"/>
</dbReference>
<name>A0A645BUN2_9ZZZZ</name>
<dbReference type="AlphaFoldDB" id="A0A645BUN2"/>
<proteinExistence type="predicted"/>
<dbReference type="GO" id="GO:0004803">
    <property type="term" value="F:transposase activity"/>
    <property type="evidence" value="ECO:0007669"/>
    <property type="project" value="InterPro"/>
</dbReference>
<protein>
    <submittedName>
        <fullName evidence="4">IS256 family transposase ISCpe3</fullName>
    </submittedName>
</protein>
<comment type="caution">
    <text evidence="4">The sequence shown here is derived from an EMBL/GenBank/DDBJ whole genome shotgun (WGS) entry which is preliminary data.</text>
</comment>
<evidence type="ECO:0000256" key="2">
    <source>
        <dbReference type="ARBA" id="ARBA00023125"/>
    </source>
</evidence>
<dbReference type="InterPro" id="IPR001207">
    <property type="entry name" value="Transposase_mutator"/>
</dbReference>
<dbReference type="NCBIfam" id="NF033543">
    <property type="entry name" value="transpos_IS256"/>
    <property type="match status" value="1"/>
</dbReference>
<keyword evidence="2" id="KW-0238">DNA-binding</keyword>
<evidence type="ECO:0000256" key="1">
    <source>
        <dbReference type="ARBA" id="ARBA00022578"/>
    </source>
</evidence>
<organism evidence="4">
    <name type="scientific">bioreactor metagenome</name>
    <dbReference type="NCBI Taxonomy" id="1076179"/>
    <lineage>
        <taxon>unclassified sequences</taxon>
        <taxon>metagenomes</taxon>
        <taxon>ecological metagenomes</taxon>
    </lineage>
</organism>
<dbReference type="Pfam" id="PF00872">
    <property type="entry name" value="Transposase_mut"/>
    <property type="match status" value="1"/>
</dbReference>